<evidence type="ECO:0000256" key="1">
    <source>
        <dbReference type="SAM" id="MobiDB-lite"/>
    </source>
</evidence>
<sequence length="178" mass="20649">MSGWRRGLVFRPSRLLSRILSSTCNDDDKVCLPWWLRSGSSDGASPFPPFEVRTSFVLQNKIPEREREKPRRCLKRMPHSDGASPSRPFSEEDRQWFMEAMQGHTIDSISRMKQISQIMKMPEHLLDSQGVTTSDLEGMLDELQEHVESIDLANGLISYTKHFFVLLLHKTFFLRIPK</sequence>
<reference evidence="3" key="1">
    <citation type="submission" date="2021-01" db="EMBL/GenBank/DDBJ databases">
        <authorList>
            <consortium name="Genoscope - CEA"/>
            <person name="William W."/>
        </authorList>
    </citation>
    <scope>NUCLEOTIDE SEQUENCE</scope>
</reference>
<protein>
    <submittedName>
        <fullName evidence="3">(rape) hypothetical protein</fullName>
    </submittedName>
</protein>
<dbReference type="EMBL" id="HG994371">
    <property type="protein sequence ID" value="CAF2007014.1"/>
    <property type="molecule type" value="Genomic_DNA"/>
</dbReference>
<gene>
    <name evidence="3" type="ORF">DARMORV10_C07P37320.1</name>
</gene>
<name>A0A816MVF5_BRANA</name>
<evidence type="ECO:0000313" key="3">
    <source>
        <dbReference type="EMBL" id="CAF2007014.1"/>
    </source>
</evidence>
<evidence type="ECO:0000259" key="2">
    <source>
        <dbReference type="Pfam" id="PF08609"/>
    </source>
</evidence>
<organism evidence="3">
    <name type="scientific">Brassica napus</name>
    <name type="common">Rape</name>
    <dbReference type="NCBI Taxonomy" id="3708"/>
    <lineage>
        <taxon>Eukaryota</taxon>
        <taxon>Viridiplantae</taxon>
        <taxon>Streptophyta</taxon>
        <taxon>Embryophyta</taxon>
        <taxon>Tracheophyta</taxon>
        <taxon>Spermatophyta</taxon>
        <taxon>Magnoliopsida</taxon>
        <taxon>eudicotyledons</taxon>
        <taxon>Gunneridae</taxon>
        <taxon>Pentapetalae</taxon>
        <taxon>rosids</taxon>
        <taxon>malvids</taxon>
        <taxon>Brassicales</taxon>
        <taxon>Brassicaceae</taxon>
        <taxon>Brassiceae</taxon>
        <taxon>Brassica</taxon>
    </lineage>
</organism>
<feature type="domain" description="Nucleotide exchange factor Fes1" evidence="2">
    <location>
        <begin position="84"/>
        <end position="156"/>
    </location>
</feature>
<dbReference type="InterPro" id="IPR050693">
    <property type="entry name" value="Hsp70_NEF-Inhibitors"/>
</dbReference>
<dbReference type="InterPro" id="IPR013918">
    <property type="entry name" value="Nucleotide_exch_fac_Fes1"/>
</dbReference>
<dbReference type="Proteomes" id="UP001295469">
    <property type="component" value="Chromosome C07"/>
</dbReference>
<accession>A0A816MVF5</accession>
<feature type="region of interest" description="Disordered" evidence="1">
    <location>
        <begin position="66"/>
        <end position="89"/>
    </location>
</feature>
<dbReference type="PANTHER" id="PTHR19316">
    <property type="entry name" value="PROTEIN FOLDING REGULATOR"/>
    <property type="match status" value="1"/>
</dbReference>
<dbReference type="AlphaFoldDB" id="A0A816MVF5"/>
<dbReference type="Pfam" id="PF08609">
    <property type="entry name" value="Fes1"/>
    <property type="match status" value="1"/>
</dbReference>
<dbReference type="PANTHER" id="PTHR19316:SF31">
    <property type="entry name" value="FES1B"/>
    <property type="match status" value="1"/>
</dbReference>
<proteinExistence type="predicted"/>